<dbReference type="OrthoDB" id="550061at2759"/>
<accession>A0A2J8AHE3</accession>
<organism evidence="3 4">
    <name type="scientific">Tetrabaena socialis</name>
    <dbReference type="NCBI Taxonomy" id="47790"/>
    <lineage>
        <taxon>Eukaryota</taxon>
        <taxon>Viridiplantae</taxon>
        <taxon>Chlorophyta</taxon>
        <taxon>core chlorophytes</taxon>
        <taxon>Chlorophyceae</taxon>
        <taxon>CS clade</taxon>
        <taxon>Chlamydomonadales</taxon>
        <taxon>Tetrabaenaceae</taxon>
        <taxon>Tetrabaena</taxon>
    </lineage>
</organism>
<comment type="subcellular location">
    <subcellularLocation>
        <location evidence="1">Cytoplasm</location>
        <location evidence="1">Cytoskeleton</location>
        <location evidence="1">Cilium axoneme</location>
    </subcellularLocation>
</comment>
<evidence type="ECO:0000256" key="1">
    <source>
        <dbReference type="ARBA" id="ARBA00004430"/>
    </source>
</evidence>
<keyword evidence="4" id="KW-1185">Reference proteome</keyword>
<sequence length="640" mass="68004">MARVSVPDVLHCLSVQAADSLVDCLRDTRCLSAARLSCRALRSCVDGSATRLTITVRAADRRRWETGQLPPSLTRWPRCRHVTVTVDSPVDGGDKTALLALLPFAGQQAAAIQRIESLTLRTVPRNLSAANGESLVRALVQRLPGVQQQLMYDALADLPCLEHLTLPRFRSLDRVGALAASNSLRRLEITNNYEEGELLSAAAAAGLQQLLQLEELVLPRCQLGADGSGGEAQSGLYALFRSGLPPSLQQLKVYIGSDDAESCAVEVSLDKGRFSRVATLDGCQLVDLEHVAQLLLSCPAMDPTLEELYIADLQVERFYSGDAQPEYGQLRVLLQRCARAPVGRVCIVAGASAADLGMMPLLTLDVVTLEFYDDDNLSIALDLSFRKPKSRSEPAGACHGDVDAGPSTTSSLPSVATPTSNSSGERAMEQRSVSPAPADLLRAALRRMVAAERPSSNVQVDGSCTEGAAAGNTGSSGGASGHIVLLQGPFVALLLFSAPGVLDGWVRHLGAQAAAAPIGDNESGEERYWDGQPVKRFLAVPPAASLLVGCKTPRAAAAVAATAARTAARAAVPVGTLEVGQDTEYHGNCNDTLCFELKQVMTAFWEVGAHGGEGCSQRERLGCLLALQMEYAQLPMEERF</sequence>
<evidence type="ECO:0000313" key="4">
    <source>
        <dbReference type="Proteomes" id="UP000236333"/>
    </source>
</evidence>
<name>A0A2J8AHE3_9CHLO</name>
<dbReference type="AlphaFoldDB" id="A0A2J8AHE3"/>
<dbReference type="Gene3D" id="3.80.10.10">
    <property type="entry name" value="Ribonuclease Inhibitor"/>
    <property type="match status" value="1"/>
</dbReference>
<dbReference type="EMBL" id="PGGS01000018">
    <property type="protein sequence ID" value="PNH11954.1"/>
    <property type="molecule type" value="Genomic_DNA"/>
</dbReference>
<reference evidence="3 4" key="1">
    <citation type="journal article" date="2017" name="Mol. Biol. Evol.">
        <title>The 4-celled Tetrabaena socialis nuclear genome reveals the essential components for genetic control of cell number at the origin of multicellularity in the volvocine lineage.</title>
        <authorList>
            <person name="Featherston J."/>
            <person name="Arakaki Y."/>
            <person name="Hanschen E.R."/>
            <person name="Ferris P.J."/>
            <person name="Michod R.E."/>
            <person name="Olson B.J.S.C."/>
            <person name="Nozaki H."/>
            <person name="Durand P.M."/>
        </authorList>
    </citation>
    <scope>NUCLEOTIDE SEQUENCE [LARGE SCALE GENOMIC DNA]</scope>
    <source>
        <strain evidence="3 4">NIES-571</strain>
    </source>
</reference>
<feature type="region of interest" description="Disordered" evidence="2">
    <location>
        <begin position="391"/>
        <end position="433"/>
    </location>
</feature>
<proteinExistence type="predicted"/>
<comment type="caution">
    <text evidence="3">The sequence shown here is derived from an EMBL/GenBank/DDBJ whole genome shotgun (WGS) entry which is preliminary data.</text>
</comment>
<gene>
    <name evidence="3" type="ORF">TSOC_001160</name>
</gene>
<evidence type="ECO:0000256" key="2">
    <source>
        <dbReference type="SAM" id="MobiDB-lite"/>
    </source>
</evidence>
<dbReference type="SUPFAM" id="SSF52047">
    <property type="entry name" value="RNI-like"/>
    <property type="match status" value="1"/>
</dbReference>
<dbReference type="InterPro" id="IPR032675">
    <property type="entry name" value="LRR_dom_sf"/>
</dbReference>
<evidence type="ECO:0000313" key="3">
    <source>
        <dbReference type="EMBL" id="PNH11954.1"/>
    </source>
</evidence>
<dbReference type="GO" id="GO:0005930">
    <property type="term" value="C:axoneme"/>
    <property type="evidence" value="ECO:0007669"/>
    <property type="project" value="UniProtKB-SubCell"/>
</dbReference>
<feature type="compositionally biased region" description="Polar residues" evidence="2">
    <location>
        <begin position="406"/>
        <end position="424"/>
    </location>
</feature>
<protein>
    <submittedName>
        <fullName evidence="3">Uncharacterized protein</fullName>
    </submittedName>
</protein>
<dbReference type="Proteomes" id="UP000236333">
    <property type="component" value="Unassembled WGS sequence"/>
</dbReference>